<dbReference type="EMBL" id="BQKE01000005">
    <property type="protein sequence ID" value="GJM64425.1"/>
    <property type="molecule type" value="Genomic_DNA"/>
</dbReference>
<organism evidence="4 5">
    <name type="scientific">Persicobacter diffluens</name>
    <dbReference type="NCBI Taxonomy" id="981"/>
    <lineage>
        <taxon>Bacteria</taxon>
        <taxon>Pseudomonadati</taxon>
        <taxon>Bacteroidota</taxon>
        <taxon>Cytophagia</taxon>
        <taxon>Cytophagales</taxon>
        <taxon>Persicobacteraceae</taxon>
        <taxon>Persicobacter</taxon>
    </lineage>
</organism>
<proteinExistence type="predicted"/>
<comment type="caution">
    <text evidence="4">The sequence shown here is derived from an EMBL/GenBank/DDBJ whole genome shotgun (WGS) entry which is preliminary data.</text>
</comment>
<sequence length="603" mass="69648">MTMRTFFLVFLLIFSFSTIQAQTLFDIDKIIHEPKSEARITLDRLMVEQADLILEMEPPVHTVKGRRLRYLSNYVQMLSYLGYVYQLTEDKKYAHKAEELLLVLADYPDWNESHFLDVSMMTLASAVGLDWTRKGLKKSTIKKVQQAIIAKGLRKSVDMECGFLTNTNNWNQVNNAGMAIGAMAVWDQVPDLADSIIQRANQYLTIPQMLFFPDGVYPEGPSYWDYGNAFHTMFLDAYSKKFKGKSLEIYTPYLKSKDYILHMTGPQGVFNYFDNKAMDYVSAPFLWMCRYSRDYAAMHYQKKMLWEIIDGERSIDPSGRHDRFFAFALLFLNDEMLEDSSEQLPLNWAGMGINPVSAHRSGWGDHDVFIAIKGGTPNQSHSHMDIGTFVLDAKGKRWVDDLGRHEYHPLEAAGLKIWDHGPDSDRWKVFRLRNHAHATYVIDDQPQDYYGMGRIIEVNQEPDNQSTMVDLTESYHQSVKQLIRKLSLPSREEVFVEDILVNNGEKSTVRWAFPTKSKVRIVDAKTATLTQANEQIKVEILSPVNVSFSEFSAQPILDFESPNPGFRMLGFEWEVKPNQKEIVKVRFDLQYPDTNEYLNTIKK</sequence>
<feature type="signal peptide" evidence="2">
    <location>
        <begin position="1"/>
        <end position="21"/>
    </location>
</feature>
<dbReference type="PANTHER" id="PTHR38045">
    <property type="entry name" value="CHROMOSOME 1, WHOLE GENOME SHOTGUN SEQUENCE"/>
    <property type="match status" value="1"/>
</dbReference>
<feature type="domain" description="Heparinase II/III-like C-terminal" evidence="3">
    <location>
        <begin position="366"/>
        <end position="533"/>
    </location>
</feature>
<evidence type="ECO:0000259" key="3">
    <source>
        <dbReference type="Pfam" id="PF07940"/>
    </source>
</evidence>
<dbReference type="InterPro" id="IPR008929">
    <property type="entry name" value="Chondroitin_lyas"/>
</dbReference>
<reference evidence="4 5" key="1">
    <citation type="submission" date="2021-12" db="EMBL/GenBank/DDBJ databases">
        <title>Genome sequencing of bacteria with rrn-lacking chromosome and rrn-plasmid.</title>
        <authorList>
            <person name="Anda M."/>
            <person name="Iwasaki W."/>
        </authorList>
    </citation>
    <scope>NUCLEOTIDE SEQUENCE [LARGE SCALE GENOMIC DNA]</scope>
    <source>
        <strain evidence="4 5">NBRC 15940</strain>
    </source>
</reference>
<dbReference type="AlphaFoldDB" id="A0AAN4W4I8"/>
<gene>
    <name evidence="4" type="ORF">PEDI_49770</name>
</gene>
<evidence type="ECO:0000256" key="1">
    <source>
        <dbReference type="ARBA" id="ARBA00004196"/>
    </source>
</evidence>
<dbReference type="Gene3D" id="1.50.10.100">
    <property type="entry name" value="Chondroitin AC/alginate lyase"/>
    <property type="match status" value="1"/>
</dbReference>
<dbReference type="SUPFAM" id="SSF48230">
    <property type="entry name" value="Chondroitin AC/alginate lyase"/>
    <property type="match status" value="1"/>
</dbReference>
<name>A0AAN4W4I8_9BACT</name>
<dbReference type="Pfam" id="PF07940">
    <property type="entry name" value="Hepar_II_III_C"/>
    <property type="match status" value="1"/>
</dbReference>
<dbReference type="Proteomes" id="UP001310022">
    <property type="component" value="Unassembled WGS sequence"/>
</dbReference>
<keyword evidence="5" id="KW-1185">Reference proteome</keyword>
<dbReference type="GO" id="GO:0030313">
    <property type="term" value="C:cell envelope"/>
    <property type="evidence" value="ECO:0007669"/>
    <property type="project" value="UniProtKB-SubCell"/>
</dbReference>
<dbReference type="InterPro" id="IPR012480">
    <property type="entry name" value="Hepar_II_III_C"/>
</dbReference>
<accession>A0AAN4W4I8</accession>
<dbReference type="Gene3D" id="2.70.98.70">
    <property type="match status" value="1"/>
</dbReference>
<feature type="chain" id="PRO_5042838224" description="Heparinase II/III-like C-terminal domain-containing protein" evidence="2">
    <location>
        <begin position="22"/>
        <end position="603"/>
    </location>
</feature>
<dbReference type="PANTHER" id="PTHR38045:SF1">
    <property type="entry name" value="HEPARINASE II_III-LIKE PROTEIN"/>
    <property type="match status" value="1"/>
</dbReference>
<evidence type="ECO:0000313" key="5">
    <source>
        <dbReference type="Proteomes" id="UP001310022"/>
    </source>
</evidence>
<comment type="subcellular location">
    <subcellularLocation>
        <location evidence="1">Cell envelope</location>
    </subcellularLocation>
</comment>
<dbReference type="GO" id="GO:0016829">
    <property type="term" value="F:lyase activity"/>
    <property type="evidence" value="ECO:0007669"/>
    <property type="project" value="InterPro"/>
</dbReference>
<protein>
    <recommendedName>
        <fullName evidence="3">Heparinase II/III-like C-terminal domain-containing protein</fullName>
    </recommendedName>
</protein>
<keyword evidence="2" id="KW-0732">Signal</keyword>
<evidence type="ECO:0000256" key="2">
    <source>
        <dbReference type="SAM" id="SignalP"/>
    </source>
</evidence>
<evidence type="ECO:0000313" key="4">
    <source>
        <dbReference type="EMBL" id="GJM64425.1"/>
    </source>
</evidence>